<evidence type="ECO:0000313" key="5">
    <source>
        <dbReference type="EMBL" id="PJJ84627.1"/>
    </source>
</evidence>
<dbReference type="SUPFAM" id="SSF69318">
    <property type="entry name" value="Integrin alpha N-terminal domain"/>
    <property type="match status" value="2"/>
</dbReference>
<evidence type="ECO:0000256" key="3">
    <source>
        <dbReference type="ARBA" id="ARBA00022989"/>
    </source>
</evidence>
<sequence length="487" mass="53169">MKYFSVLLLIVAVGFAGCNFGQLDSWSRAFYMTETNSSPRAIDLNKDGVPDIVLGAGSKEFSPTDAAVLALNGANGDLLWKVAGRNQMVGSPIFQDITGDGVPDVFIGGRSAQFLAINGSNGHVLWEHRKADASWVSHQDTTMLNFFNPQFIPDQNGDGVEDILTAFGGYVYALPNEFQRPAGMLMVIDAKSGKVLKKSNVPDGKETYMSPVVYNFGKGPTIIFGTGGETIQGSLYALPLSDFMTSGTAKSQKIYTMQSKGFIAPPVITDVTSDGLADIVVSSMDGHIMSFNGKNFSMIWSKAIHPDAETQSMPSPVYFDNDKVPDFFNTYNLGKWPANQTAIHVIVSGVNGRELFRDTLGKLNFASAVQVDYNDDSHLDLIIPENTESMEGNFPKNKTQLMGYDGKTGAKTPLDSLYTGMILGSTPLITDLDADGKADVIYTYQTQRNEIFGYNYLVIKRMELDTKIGHNTWGGYMGTNYKSVFKP</sequence>
<dbReference type="RefSeq" id="WP_100340812.1">
    <property type="nucleotide sequence ID" value="NZ_PGFJ01000001.1"/>
</dbReference>
<dbReference type="GO" id="GO:0016020">
    <property type="term" value="C:membrane"/>
    <property type="evidence" value="ECO:0007669"/>
    <property type="project" value="UniProtKB-SubCell"/>
</dbReference>
<protein>
    <recommendedName>
        <fullName evidence="7">VCBS repeat protein</fullName>
    </recommendedName>
</protein>
<evidence type="ECO:0000256" key="2">
    <source>
        <dbReference type="ARBA" id="ARBA00022692"/>
    </source>
</evidence>
<evidence type="ECO:0008006" key="7">
    <source>
        <dbReference type="Google" id="ProtNLM"/>
    </source>
</evidence>
<keyword evidence="3" id="KW-1133">Transmembrane helix</keyword>
<organism evidence="5 6">
    <name type="scientific">Mucilaginibacter auburnensis</name>
    <dbReference type="NCBI Taxonomy" id="1457233"/>
    <lineage>
        <taxon>Bacteria</taxon>
        <taxon>Pseudomonadati</taxon>
        <taxon>Bacteroidota</taxon>
        <taxon>Sphingobacteriia</taxon>
        <taxon>Sphingobacteriales</taxon>
        <taxon>Sphingobacteriaceae</taxon>
        <taxon>Mucilaginibacter</taxon>
    </lineage>
</organism>
<reference evidence="5 6" key="1">
    <citation type="submission" date="2017-11" db="EMBL/GenBank/DDBJ databases">
        <title>Genomic Encyclopedia of Archaeal and Bacterial Type Strains, Phase II (KMG-II): From Individual Species to Whole Genera.</title>
        <authorList>
            <person name="Goeker M."/>
        </authorList>
    </citation>
    <scope>NUCLEOTIDE SEQUENCE [LARGE SCALE GENOMIC DNA]</scope>
    <source>
        <strain evidence="5 6">DSM 28175</strain>
    </source>
</reference>
<dbReference type="Gene3D" id="2.130.10.10">
    <property type="entry name" value="YVTN repeat-like/Quinoprotein amine dehydrogenase"/>
    <property type="match status" value="1"/>
</dbReference>
<comment type="subcellular location">
    <subcellularLocation>
        <location evidence="1">Membrane</location>
        <topology evidence="1">Single-pass membrane protein</topology>
    </subcellularLocation>
</comment>
<dbReference type="PANTHER" id="PTHR21419">
    <property type="match status" value="1"/>
</dbReference>
<dbReference type="InterPro" id="IPR015943">
    <property type="entry name" value="WD40/YVTN_repeat-like_dom_sf"/>
</dbReference>
<proteinExistence type="predicted"/>
<evidence type="ECO:0000313" key="6">
    <source>
        <dbReference type="Proteomes" id="UP000242687"/>
    </source>
</evidence>
<dbReference type="PANTHER" id="PTHR21419:SF30">
    <property type="entry name" value="IG-LIKE DOMAIN-CONTAINING PROTEIN"/>
    <property type="match status" value="1"/>
</dbReference>
<comment type="caution">
    <text evidence="5">The sequence shown here is derived from an EMBL/GenBank/DDBJ whole genome shotgun (WGS) entry which is preliminary data.</text>
</comment>
<keyword evidence="4" id="KW-0472">Membrane</keyword>
<evidence type="ECO:0000256" key="4">
    <source>
        <dbReference type="ARBA" id="ARBA00023136"/>
    </source>
</evidence>
<gene>
    <name evidence="5" type="ORF">CLV57_1642</name>
</gene>
<dbReference type="InterPro" id="IPR028994">
    <property type="entry name" value="Integrin_alpha_N"/>
</dbReference>
<evidence type="ECO:0000256" key="1">
    <source>
        <dbReference type="ARBA" id="ARBA00004167"/>
    </source>
</evidence>
<dbReference type="PROSITE" id="PS51257">
    <property type="entry name" value="PROKAR_LIPOPROTEIN"/>
    <property type="match status" value="1"/>
</dbReference>
<name>A0A2H9VUY4_9SPHI</name>
<dbReference type="AlphaFoldDB" id="A0A2H9VUY4"/>
<dbReference type="EMBL" id="PGFJ01000001">
    <property type="protein sequence ID" value="PJJ84627.1"/>
    <property type="molecule type" value="Genomic_DNA"/>
</dbReference>
<accession>A0A2H9VUY4</accession>
<dbReference type="Proteomes" id="UP000242687">
    <property type="component" value="Unassembled WGS sequence"/>
</dbReference>
<dbReference type="OrthoDB" id="974255at2"/>
<keyword evidence="6" id="KW-1185">Reference proteome</keyword>
<keyword evidence="2" id="KW-0812">Transmembrane</keyword>
<dbReference type="InterPro" id="IPR045232">
    <property type="entry name" value="FAM234"/>
</dbReference>